<dbReference type="RefSeq" id="WP_064609692.1">
    <property type="nucleotide sequence ID" value="NZ_LXHB01000003.1"/>
</dbReference>
<reference evidence="3 4" key="1">
    <citation type="journal article" date="2016" name="Genome Biol. Evol.">
        <title>Comparative Genomic Analyses of the Moraxella catarrhalis Serosensitive and Seroresistant Lineages Demonstrate Their Independent Evolution.</title>
        <authorList>
            <person name="Earl J.P."/>
            <person name="de Vries S.P."/>
            <person name="Ahmed A."/>
            <person name="Powell E."/>
            <person name="Schultz M.P."/>
            <person name="Hermans P.W."/>
            <person name="Hill D.J."/>
            <person name="Zhou Z."/>
            <person name="Constantinidou C.I."/>
            <person name="Hu F.Z."/>
            <person name="Bootsma H.J."/>
            <person name="Ehrlich G.D."/>
        </authorList>
    </citation>
    <scope>NUCLEOTIDE SEQUENCE [LARGE SCALE GENOMIC DNA]</scope>
    <source>
        <strain evidence="3 4">Z7542</strain>
    </source>
</reference>
<dbReference type="InterPro" id="IPR007621">
    <property type="entry name" value="TPM_dom"/>
</dbReference>
<dbReference type="OrthoDB" id="9810918at2"/>
<keyword evidence="1" id="KW-0812">Transmembrane</keyword>
<keyword evidence="1" id="KW-1133">Transmembrane helix</keyword>
<name>A0A198UJ23_MORCA</name>
<dbReference type="Pfam" id="PF04536">
    <property type="entry name" value="TPM_phosphatase"/>
    <property type="match status" value="1"/>
</dbReference>
<feature type="transmembrane region" description="Helical" evidence="1">
    <location>
        <begin position="266"/>
        <end position="285"/>
    </location>
</feature>
<dbReference type="AlphaFoldDB" id="A0A198UJ23"/>
<dbReference type="Proteomes" id="UP000078228">
    <property type="component" value="Unassembled WGS sequence"/>
</dbReference>
<evidence type="ECO:0000313" key="4">
    <source>
        <dbReference type="Proteomes" id="UP000078228"/>
    </source>
</evidence>
<organism evidence="3 4">
    <name type="scientific">Moraxella catarrhalis</name>
    <name type="common">Branhamella catarrhalis</name>
    <dbReference type="NCBI Taxonomy" id="480"/>
    <lineage>
        <taxon>Bacteria</taxon>
        <taxon>Pseudomonadati</taxon>
        <taxon>Pseudomonadota</taxon>
        <taxon>Gammaproteobacteria</taxon>
        <taxon>Moraxellales</taxon>
        <taxon>Moraxellaceae</taxon>
        <taxon>Moraxella</taxon>
    </lineage>
</organism>
<dbReference type="Gene3D" id="3.10.310.50">
    <property type="match status" value="1"/>
</dbReference>
<keyword evidence="4" id="KW-1185">Reference proteome</keyword>
<dbReference type="EMBL" id="LXHC01000019">
    <property type="protein sequence ID" value="OAU96294.1"/>
    <property type="molecule type" value="Genomic_DNA"/>
</dbReference>
<keyword evidence="1" id="KW-0472">Membrane</keyword>
<evidence type="ECO:0000259" key="2">
    <source>
        <dbReference type="Pfam" id="PF04536"/>
    </source>
</evidence>
<dbReference type="PANTHER" id="PTHR30373">
    <property type="entry name" value="UPF0603 PROTEIN YGCG"/>
    <property type="match status" value="1"/>
</dbReference>
<comment type="caution">
    <text evidence="3">The sequence shown here is derived from an EMBL/GenBank/DDBJ whole genome shotgun (WGS) entry which is preliminary data.</text>
</comment>
<gene>
    <name evidence="3" type="ORF">AO384_0982</name>
</gene>
<protein>
    <submittedName>
        <fullName evidence="3">Beta-propeller domain of methanol dehydrogenase type</fullName>
    </submittedName>
</protein>
<feature type="transmembrane region" description="Helical" evidence="1">
    <location>
        <begin position="297"/>
        <end position="322"/>
    </location>
</feature>
<dbReference type="PATRIC" id="fig|480.237.peg.1971"/>
<evidence type="ECO:0000256" key="1">
    <source>
        <dbReference type="SAM" id="Phobius"/>
    </source>
</evidence>
<accession>A0A198UJ23</accession>
<proteinExistence type="predicted"/>
<feature type="domain" description="TPM" evidence="2">
    <location>
        <begin position="115"/>
        <end position="238"/>
    </location>
</feature>
<dbReference type="PANTHER" id="PTHR30373:SF2">
    <property type="entry name" value="UPF0603 PROTEIN YGCG"/>
    <property type="match status" value="1"/>
</dbReference>
<evidence type="ECO:0000313" key="3">
    <source>
        <dbReference type="EMBL" id="OAU96294.1"/>
    </source>
</evidence>
<sequence length="372" mass="38311">MQKMHAHTQAIQRRIMTLLLPIFLVFGASAWASEPASNTATASASEDDLATLIISANRASQSDPDSPLAESVREFGQMADLTESADAQAQSAPVNLPTSNAQNVSHDKLILNTPVVDAAKILTPSEYLHLTEQLQRIYQDNLAQAALVIVPSTDGVDIFDYALAVAERWQLGQADTDDGLLITVAVNDRNMYILTGYGLEGVLPDAALNRIIREDITPAFRSGAYAQGLSAGIARIDERLRADPESLARADAQAKAQADDAVDIDIIGLFIIALIVGSFLGALLGRFLGATIGAGGFVVIALMSGTGFFVAIFAAVILWVFLLARGISVPITGGGGFGSGGRGGGFGGGGFGSGGFGGGGGGFGGGGAGGSW</sequence>